<dbReference type="GO" id="GO:0006397">
    <property type="term" value="P:mRNA processing"/>
    <property type="evidence" value="ECO:0007669"/>
    <property type="project" value="UniProtKB-UniRule"/>
</dbReference>
<dbReference type="CDD" id="cd18673">
    <property type="entry name" value="PIN_XRN1-2-like"/>
    <property type="match status" value="1"/>
</dbReference>
<feature type="domain" description="5'-3' exoribonuclease 1 D1" evidence="8">
    <location>
        <begin position="584"/>
        <end position="675"/>
    </location>
</feature>
<dbReference type="PANTHER" id="PTHR12341:SF7">
    <property type="entry name" value="5'-3' EXORIBONUCLEASE 1"/>
    <property type="match status" value="1"/>
</dbReference>
<accession>A0A158Q501</accession>
<dbReference type="STRING" id="318479.A0A158Q501"/>
<feature type="domain" description="5'-3' exoribonuclease 1 SH3-like" evidence="7">
    <location>
        <begin position="696"/>
        <end position="746"/>
    </location>
</feature>
<dbReference type="Pfam" id="PF03159">
    <property type="entry name" value="XRN_N"/>
    <property type="match status" value="1"/>
</dbReference>
<dbReference type="Gene3D" id="3.40.50.12390">
    <property type="match status" value="1"/>
</dbReference>
<dbReference type="InterPro" id="IPR041412">
    <property type="entry name" value="Xrn1_helical"/>
</dbReference>
<reference evidence="9 11" key="2">
    <citation type="submission" date="2018-11" db="EMBL/GenBank/DDBJ databases">
        <authorList>
            <consortium name="Pathogen Informatics"/>
        </authorList>
    </citation>
    <scope>NUCLEOTIDE SEQUENCE [LARGE SCALE GENOMIC DNA]</scope>
</reference>
<dbReference type="InterPro" id="IPR041385">
    <property type="entry name" value="SH3_12"/>
</dbReference>
<gene>
    <name evidence="9" type="ORF">DME_LOCUS9446</name>
</gene>
<feature type="domain" description="Xrn1 helical" evidence="6">
    <location>
        <begin position="397"/>
        <end position="569"/>
    </location>
</feature>
<dbReference type="Proteomes" id="UP000274756">
    <property type="component" value="Unassembled WGS sequence"/>
</dbReference>
<dbReference type="GO" id="GO:0000956">
    <property type="term" value="P:nuclear-transcribed mRNA catabolic process"/>
    <property type="evidence" value="ECO:0007669"/>
    <property type="project" value="TreeGrafter"/>
</dbReference>
<dbReference type="GO" id="GO:0004534">
    <property type="term" value="F:5'-3' RNA exonuclease activity"/>
    <property type="evidence" value="ECO:0007669"/>
    <property type="project" value="UniProtKB-UniRule"/>
</dbReference>
<feature type="domain" description="Xrn1 N-terminal" evidence="5">
    <location>
        <begin position="1"/>
        <end position="227"/>
    </location>
</feature>
<evidence type="ECO:0000256" key="1">
    <source>
        <dbReference type="ARBA" id="ARBA00022722"/>
    </source>
</evidence>
<evidence type="ECO:0000256" key="4">
    <source>
        <dbReference type="ARBA" id="ARBA00038299"/>
    </source>
</evidence>
<evidence type="ECO:0000259" key="5">
    <source>
        <dbReference type="Pfam" id="PF03159"/>
    </source>
</evidence>
<organism evidence="10 12">
    <name type="scientific">Dracunculus medinensis</name>
    <name type="common">Guinea worm</name>
    <dbReference type="NCBI Taxonomy" id="318479"/>
    <lineage>
        <taxon>Eukaryota</taxon>
        <taxon>Metazoa</taxon>
        <taxon>Ecdysozoa</taxon>
        <taxon>Nematoda</taxon>
        <taxon>Chromadorea</taxon>
        <taxon>Rhabditida</taxon>
        <taxon>Spirurina</taxon>
        <taxon>Dracunculoidea</taxon>
        <taxon>Dracunculidae</taxon>
        <taxon>Dracunculus</taxon>
    </lineage>
</organism>
<evidence type="ECO:0000256" key="2">
    <source>
        <dbReference type="ARBA" id="ARBA00022801"/>
    </source>
</evidence>
<dbReference type="WBParaSite" id="DME_0000615001-mRNA-1">
    <property type="protein sequence ID" value="DME_0000615001-mRNA-1"/>
    <property type="gene ID" value="DME_0000615001"/>
</dbReference>
<dbReference type="Gene3D" id="2.30.30.750">
    <property type="match status" value="1"/>
</dbReference>
<keyword evidence="11" id="KW-1185">Reference proteome</keyword>
<dbReference type="Pfam" id="PF17846">
    <property type="entry name" value="XRN_M"/>
    <property type="match status" value="2"/>
</dbReference>
<name>A0A158Q501_DRAME</name>
<dbReference type="Gene3D" id="2.170.260.40">
    <property type="match status" value="1"/>
</dbReference>
<sequence>MGVPKFYRWISERYPCLSQVVEENSVPEFDNLYLDMNGIIHNCTHIDDADVCFRIPENEMFDGICRYIEFLFAIVRPKKVFFMAVDGVAPRAKMNQQRARRFRSAKDAEIALKKAVDAGAKISTENRFDSNCITPGTEFMDRLHSRLQYFTALKITTDPTWQGIKIYLSGHNCPGEGEHKIMDFIRCERSRSDYDPNTRHCLYGLDADLIMLGLCSHEPYFALLREEIIFGGFKKEKSLKFDVDAIKFHLLHISLLREYISWEFQSVKNKLSFPFDIESIIDDWVLMSFLVGNDFIPHLPGVHIHENALPLLYKTYISVLPELDGYMNENGILNLSRFEKFLKHFAKNDRKCFIEKLDDELYLASKRNVNEVSLDEIFFLFSKIGWTLSVNRAFKDHKRNYYFDKMHYENISKEELQAQAEGYVKAIQWNLHYYYHGCCSWSWYYPHHYAPYISDVTNFSNFEINFDKNEPFLPFQQLLGVLPKSSAELLPFPFQELMLQPDSPISDFFPENFSTDLNGKKNDWEAVVLIPFIDESRLLSAVNAKMPLLDDEEKLRNSHGPHLLFVENIDMNDFHISFEKVKFGLLKGIKWDFSYRGFPTLQHIPHSAQLEDAGVQVFNFPSRTPSMILKILPRADFEKDISEIVNDLIGKEVYFRWPFLTRGLVHEIWTSDYKLITIFQIELNNENTLLPDPLVEFQLLDRIITVKKVLSIPVGSTGTIIGIPLVKKVEVIFDNYFLGGKNIRLMLRTSCLDHEVSSSYCSATTNPVKNFSANVDSEHRIEASTSATAKNFDYGKVQIKCAPSRQSLNRNNSHLISENAHKNIYEKKKKIECDDPHYSSFDKRGNFQNKFNWSFSPSARNSPYNSRHIGEFRSSQSFQPLNSSEQRINDPSNERDSYFMKYSYNPGSSEFCNNVLPSLRNGMDFASKNVYSPTAAQYGRPPSYLFHNTSSIKSDPIAYQNQVFHSIFL</sequence>
<comment type="similarity">
    <text evidence="4">Belongs to the 5'-3' exonuclease family.</text>
</comment>
<dbReference type="GO" id="GO:0005634">
    <property type="term" value="C:nucleus"/>
    <property type="evidence" value="ECO:0007669"/>
    <property type="project" value="InterPro"/>
</dbReference>
<dbReference type="InterPro" id="IPR004859">
    <property type="entry name" value="Xrn1_N"/>
</dbReference>
<dbReference type="InterPro" id="IPR040992">
    <property type="entry name" value="XRN1_D1"/>
</dbReference>
<dbReference type="GO" id="GO:0003723">
    <property type="term" value="F:RNA binding"/>
    <property type="evidence" value="ECO:0007669"/>
    <property type="project" value="TreeGrafter"/>
</dbReference>
<feature type="domain" description="Xrn1 helical" evidence="6">
    <location>
        <begin position="275"/>
        <end position="360"/>
    </location>
</feature>
<dbReference type="FunFam" id="3.40.50.12390:FF:000002">
    <property type="entry name" value="5'-3' exoribonuclease 1"/>
    <property type="match status" value="1"/>
</dbReference>
<dbReference type="AlphaFoldDB" id="A0A158Q501"/>
<evidence type="ECO:0000313" key="10">
    <source>
        <dbReference type="Proteomes" id="UP000038040"/>
    </source>
</evidence>
<dbReference type="InterPro" id="IPR047008">
    <property type="entry name" value="XRN1_SH3_sf"/>
</dbReference>
<evidence type="ECO:0000313" key="11">
    <source>
        <dbReference type="Proteomes" id="UP000274756"/>
    </source>
</evidence>
<evidence type="ECO:0000259" key="6">
    <source>
        <dbReference type="Pfam" id="PF17846"/>
    </source>
</evidence>
<dbReference type="GO" id="GO:0016075">
    <property type="term" value="P:rRNA catabolic process"/>
    <property type="evidence" value="ECO:0007669"/>
    <property type="project" value="TreeGrafter"/>
</dbReference>
<evidence type="ECO:0000313" key="12">
    <source>
        <dbReference type="WBParaSite" id="DME_0000615001-mRNA-1"/>
    </source>
</evidence>
<evidence type="ECO:0000313" key="9">
    <source>
        <dbReference type="EMBL" id="VDN59473.1"/>
    </source>
</evidence>
<dbReference type="Pfam" id="PF18332">
    <property type="entry name" value="XRN1_D1"/>
    <property type="match status" value="1"/>
</dbReference>
<dbReference type="InterPro" id="IPR027073">
    <property type="entry name" value="5_3_exoribonuclease"/>
</dbReference>
<keyword evidence="1" id="KW-0540">Nuclease</keyword>
<dbReference type="EMBL" id="UYYG01001182">
    <property type="protein sequence ID" value="VDN59473.1"/>
    <property type="molecule type" value="Genomic_DNA"/>
</dbReference>
<dbReference type="Gene3D" id="1.25.40.1050">
    <property type="match status" value="1"/>
</dbReference>
<dbReference type="PANTHER" id="PTHR12341">
    <property type="entry name" value="5'-&gt;3' EXORIBONUCLEASE"/>
    <property type="match status" value="1"/>
</dbReference>
<dbReference type="InterPro" id="IPR047007">
    <property type="entry name" value="XRN1_D1_sf"/>
</dbReference>
<protein>
    <submittedName>
        <fullName evidence="12">5'-3' exoribonuclease</fullName>
    </submittedName>
</protein>
<evidence type="ECO:0000256" key="3">
    <source>
        <dbReference type="ARBA" id="ARBA00022839"/>
    </source>
</evidence>
<dbReference type="Proteomes" id="UP000038040">
    <property type="component" value="Unplaced"/>
</dbReference>
<evidence type="ECO:0000259" key="7">
    <source>
        <dbReference type="Pfam" id="PF18129"/>
    </source>
</evidence>
<evidence type="ECO:0000259" key="8">
    <source>
        <dbReference type="Pfam" id="PF18332"/>
    </source>
</evidence>
<keyword evidence="3" id="KW-0269">Exonuclease</keyword>
<proteinExistence type="inferred from homology"/>
<dbReference type="Pfam" id="PF18129">
    <property type="entry name" value="SH3_12"/>
    <property type="match status" value="1"/>
</dbReference>
<keyword evidence="2" id="KW-0378">Hydrolase</keyword>
<dbReference type="OrthoDB" id="372487at2759"/>
<reference evidence="12" key="1">
    <citation type="submission" date="2016-04" db="UniProtKB">
        <authorList>
            <consortium name="WormBaseParasite"/>
        </authorList>
    </citation>
    <scope>IDENTIFICATION</scope>
</reference>